<protein>
    <submittedName>
        <fullName evidence="1">Uncharacterized protein</fullName>
    </submittedName>
</protein>
<evidence type="ECO:0000313" key="2">
    <source>
        <dbReference type="Proteomes" id="UP000003959"/>
    </source>
</evidence>
<name>F4XSS6_9CYAN</name>
<dbReference type="HOGENOM" id="CLU_3357119_0_0_3"/>
<keyword evidence="2" id="KW-1185">Reference proteome</keyword>
<reference evidence="2" key="1">
    <citation type="journal article" date="2011" name="Proc. Natl. Acad. Sci. U.S.A.">
        <title>Genomic insights into the physiology and ecology of the marine filamentous cyanobacterium Lyngbya majuscula.</title>
        <authorList>
            <person name="Jones A.C."/>
            <person name="Monroe E.A."/>
            <person name="Podell S."/>
            <person name="Hess W.R."/>
            <person name="Klages S."/>
            <person name="Esquenazi E."/>
            <person name="Niessen S."/>
            <person name="Hoover H."/>
            <person name="Rothmann M."/>
            <person name="Lasken R.S."/>
            <person name="Yates J.R.III."/>
            <person name="Reinhardt R."/>
            <person name="Kube M."/>
            <person name="Burkart M.D."/>
            <person name="Allen E.E."/>
            <person name="Dorrestein P.C."/>
            <person name="Gerwick W.H."/>
            <person name="Gerwick L."/>
        </authorList>
    </citation>
    <scope>NUCLEOTIDE SEQUENCE [LARGE SCALE GENOMIC DNA]</scope>
    <source>
        <strain evidence="2">3L</strain>
    </source>
</reference>
<organism evidence="1 2">
    <name type="scientific">Moorena producens 3L</name>
    <dbReference type="NCBI Taxonomy" id="489825"/>
    <lineage>
        <taxon>Bacteria</taxon>
        <taxon>Bacillati</taxon>
        <taxon>Cyanobacteriota</taxon>
        <taxon>Cyanophyceae</taxon>
        <taxon>Coleofasciculales</taxon>
        <taxon>Coleofasciculaceae</taxon>
        <taxon>Moorena</taxon>
    </lineage>
</organism>
<accession>F4XSS6</accession>
<dbReference type="EMBL" id="GL890924">
    <property type="protein sequence ID" value="EGJ32401.1"/>
    <property type="molecule type" value="Genomic_DNA"/>
</dbReference>
<dbReference type="AlphaFoldDB" id="F4XSS6"/>
<proteinExistence type="predicted"/>
<sequence length="36" mass="4195">MELWSDLATDLMNLKPHKHLNFIKDMKALSLIKSIV</sequence>
<gene>
    <name evidence="1" type="ORF">LYNGBM3L_19380</name>
</gene>
<evidence type="ECO:0000313" key="1">
    <source>
        <dbReference type="EMBL" id="EGJ32401.1"/>
    </source>
</evidence>
<dbReference type="Proteomes" id="UP000003959">
    <property type="component" value="Unassembled WGS sequence"/>
</dbReference>